<keyword evidence="3" id="KW-1185">Reference proteome</keyword>
<evidence type="ECO:0000256" key="1">
    <source>
        <dbReference type="SAM" id="MobiDB-lite"/>
    </source>
</evidence>
<gene>
    <name evidence="2" type="ORF">PV04_01802</name>
</gene>
<dbReference type="AlphaFoldDB" id="A0A0D2D7Z0"/>
<name>A0A0D2D7Z0_9EURO</name>
<evidence type="ECO:0000313" key="3">
    <source>
        <dbReference type="Proteomes" id="UP000054266"/>
    </source>
</evidence>
<dbReference type="HOGENOM" id="CLU_1214600_0_0_1"/>
<accession>A0A0D2D7Z0</accession>
<reference evidence="2 3" key="1">
    <citation type="submission" date="2015-01" db="EMBL/GenBank/DDBJ databases">
        <title>The Genome Sequence of Capronia semiimmersa CBS27337.</title>
        <authorList>
            <consortium name="The Broad Institute Genomics Platform"/>
            <person name="Cuomo C."/>
            <person name="de Hoog S."/>
            <person name="Gorbushina A."/>
            <person name="Stielow B."/>
            <person name="Teixiera M."/>
            <person name="Abouelleil A."/>
            <person name="Chapman S.B."/>
            <person name="Priest M."/>
            <person name="Young S.K."/>
            <person name="Wortman J."/>
            <person name="Nusbaum C."/>
            <person name="Birren B."/>
        </authorList>
    </citation>
    <scope>NUCLEOTIDE SEQUENCE [LARGE SCALE GENOMIC DNA]</scope>
    <source>
        <strain evidence="2 3">CBS 27337</strain>
    </source>
</reference>
<organism evidence="2 3">
    <name type="scientific">Phialophora macrospora</name>
    <dbReference type="NCBI Taxonomy" id="1851006"/>
    <lineage>
        <taxon>Eukaryota</taxon>
        <taxon>Fungi</taxon>
        <taxon>Dikarya</taxon>
        <taxon>Ascomycota</taxon>
        <taxon>Pezizomycotina</taxon>
        <taxon>Eurotiomycetes</taxon>
        <taxon>Chaetothyriomycetidae</taxon>
        <taxon>Chaetothyriales</taxon>
        <taxon>Herpotrichiellaceae</taxon>
        <taxon>Phialophora</taxon>
    </lineage>
</organism>
<sequence>MPDRFLPTITNSSDDEDVQDDIQGPPSDTNGRFAEPTGPGPQSNPHDADHTGDLANCTRLIINGQILYIAANRTIYVDTNRYESTVYITDHADFPRESALRTQNHGVDTTAPTLKARIQRLRVQAPIYTSLSQTKVSGLKENQGRPKLSRRIASCRPQQLVVMKKAEALDLSYRGPILPPLHAESTQSPVPLSATAVVDQGIVLTLASMPSLRAEMLNILPIMQLKRV</sequence>
<evidence type="ECO:0000313" key="2">
    <source>
        <dbReference type="EMBL" id="KIW73706.1"/>
    </source>
</evidence>
<protein>
    <submittedName>
        <fullName evidence="2">Uncharacterized protein</fullName>
    </submittedName>
</protein>
<dbReference type="Proteomes" id="UP000054266">
    <property type="component" value="Unassembled WGS sequence"/>
</dbReference>
<feature type="region of interest" description="Disordered" evidence="1">
    <location>
        <begin position="1"/>
        <end position="51"/>
    </location>
</feature>
<dbReference type="EMBL" id="KN846956">
    <property type="protein sequence ID" value="KIW73706.1"/>
    <property type="molecule type" value="Genomic_DNA"/>
</dbReference>
<proteinExistence type="predicted"/>